<comment type="similarity">
    <text evidence="1">Belongs to the gamma-glutamylcyclotransferase family. ChaC subfamily.</text>
</comment>
<dbReference type="AlphaFoldDB" id="A0AAD4PSV9"/>
<protein>
    <recommendedName>
        <fullName evidence="2">glutathione-specific gamma-glutamylcyclotransferase</fullName>
        <ecNumber evidence="2">4.3.2.7</ecNumber>
    </recommendedName>
    <alternativeName>
        <fullName evidence="4">Cation transport regulator-like protein 2</fullName>
    </alternativeName>
</protein>
<keyword evidence="3" id="KW-0456">Lyase</keyword>
<reference evidence="7" key="1">
    <citation type="journal article" date="2021" name="Mol. Ecol. Resour.">
        <title>Phylogenomic analyses of the genus Drosophila reveals genomic signals of climate adaptation.</title>
        <authorList>
            <person name="Li F."/>
            <person name="Rane R.V."/>
            <person name="Luria V."/>
            <person name="Xiong Z."/>
            <person name="Chen J."/>
            <person name="Li Z."/>
            <person name="Catullo R.A."/>
            <person name="Griffin P.C."/>
            <person name="Schiffer M."/>
            <person name="Pearce S."/>
            <person name="Lee S.F."/>
            <person name="McElroy K."/>
            <person name="Stocker A."/>
            <person name="Shirriffs J."/>
            <person name="Cockerell F."/>
            <person name="Coppin C."/>
            <person name="Sgro C.M."/>
            <person name="Karger A."/>
            <person name="Cain J.W."/>
            <person name="Weber J.A."/>
            <person name="Santpere G."/>
            <person name="Kirschner M.W."/>
            <person name="Hoffmann A.A."/>
            <person name="Oakeshott J.G."/>
            <person name="Zhang G."/>
        </authorList>
    </citation>
    <scope>NUCLEOTIDE SEQUENCE</scope>
    <source>
        <strain evidence="7">BGI-SZ-2011g</strain>
    </source>
</reference>
<dbReference type="GO" id="GO:0005737">
    <property type="term" value="C:cytoplasm"/>
    <property type="evidence" value="ECO:0007669"/>
    <property type="project" value="TreeGrafter"/>
</dbReference>
<proteinExistence type="inferred from homology"/>
<dbReference type="PANTHER" id="PTHR12192">
    <property type="entry name" value="CATION TRANSPORT PROTEIN CHAC-RELATED"/>
    <property type="match status" value="1"/>
</dbReference>
<name>A0AAD4PSV9_9MUSC</name>
<comment type="catalytic activity">
    <reaction evidence="6">
        <text>glutathione = L-cysteinylglycine + 5-oxo-L-proline</text>
        <dbReference type="Rhea" id="RHEA:47724"/>
        <dbReference type="ChEBI" id="CHEBI:57925"/>
        <dbReference type="ChEBI" id="CHEBI:58402"/>
        <dbReference type="ChEBI" id="CHEBI:61694"/>
        <dbReference type="EC" id="4.3.2.7"/>
    </reaction>
</comment>
<dbReference type="EMBL" id="JAJJHW010000095">
    <property type="protein sequence ID" value="KAH8387882.1"/>
    <property type="molecule type" value="Genomic_DNA"/>
</dbReference>
<evidence type="ECO:0000256" key="6">
    <source>
        <dbReference type="ARBA" id="ARBA00048073"/>
    </source>
</evidence>
<gene>
    <name evidence="7" type="ORF">KR093_010159</name>
</gene>
<sequence length="317" mass="36337">MLRFVQGLRLNNNSQTALAADIYHQYFADLAKGSAKEQQKLNGQLLESFDSERSNQTESIAPTPQDVWIFGYGSLVWKADFPYIDRRRGFVCGYKRRFYQHSIDHRGIPEKPGRVVTLLSGDFDVDRVYGVAYRIAGAQKSQVLDHLDYREKNGYERCILKFHEYPPAAATSSSTIEVIMYLASHTNDSYAGDVWQVPCIAKQIFTSAGPSGPNREYLFNLSIAMRELFPDVIDGHLMELVNCVQRHIEHDEPVLLERALSAEIASILNECLALETPQQQQQEHIAQRLQELLLRLQRPGWREMYLQQQILQLDESS</sequence>
<dbReference type="SUPFAM" id="SSF110857">
    <property type="entry name" value="Gamma-glutamyl cyclotransferase-like"/>
    <property type="match status" value="1"/>
</dbReference>
<organism evidence="7 8">
    <name type="scientific">Drosophila rubida</name>
    <dbReference type="NCBI Taxonomy" id="30044"/>
    <lineage>
        <taxon>Eukaryota</taxon>
        <taxon>Metazoa</taxon>
        <taxon>Ecdysozoa</taxon>
        <taxon>Arthropoda</taxon>
        <taxon>Hexapoda</taxon>
        <taxon>Insecta</taxon>
        <taxon>Pterygota</taxon>
        <taxon>Neoptera</taxon>
        <taxon>Endopterygota</taxon>
        <taxon>Diptera</taxon>
        <taxon>Brachycera</taxon>
        <taxon>Muscomorpha</taxon>
        <taxon>Ephydroidea</taxon>
        <taxon>Drosophilidae</taxon>
        <taxon>Drosophila</taxon>
    </lineage>
</organism>
<dbReference type="EC" id="4.3.2.7" evidence="2"/>
<dbReference type="GO" id="GO:0061928">
    <property type="term" value="F:glutathione specific gamma-glutamylcyclotransferase activity"/>
    <property type="evidence" value="ECO:0007669"/>
    <property type="project" value="UniProtKB-EC"/>
</dbReference>
<dbReference type="Proteomes" id="UP001200034">
    <property type="component" value="Unassembled WGS sequence"/>
</dbReference>
<dbReference type="InterPro" id="IPR013024">
    <property type="entry name" value="GGCT-like"/>
</dbReference>
<comment type="caution">
    <text evidence="7">The sequence shown here is derived from an EMBL/GenBank/DDBJ whole genome shotgun (WGS) entry which is preliminary data.</text>
</comment>
<dbReference type="GO" id="GO:0006751">
    <property type="term" value="P:glutathione catabolic process"/>
    <property type="evidence" value="ECO:0007669"/>
    <property type="project" value="InterPro"/>
</dbReference>
<dbReference type="InterPro" id="IPR036568">
    <property type="entry name" value="GGCT-like_sf"/>
</dbReference>
<evidence type="ECO:0000256" key="3">
    <source>
        <dbReference type="ARBA" id="ARBA00023239"/>
    </source>
</evidence>
<dbReference type="PANTHER" id="PTHR12192:SF2">
    <property type="entry name" value="GLUTATHIONE-SPECIFIC GAMMA-GLUTAMYLCYCLOTRANSFERASE 2"/>
    <property type="match status" value="1"/>
</dbReference>
<comment type="function">
    <text evidence="5">Catalyzes the cleavage of glutathione into 5-oxo-L-proline and a Cys-Gly dipeptide. Acts specifically on glutathione, but not on other gamma-glutamyl peptides.</text>
</comment>
<evidence type="ECO:0000313" key="8">
    <source>
        <dbReference type="Proteomes" id="UP001200034"/>
    </source>
</evidence>
<dbReference type="InterPro" id="IPR006840">
    <property type="entry name" value="ChaC"/>
</dbReference>
<evidence type="ECO:0000313" key="7">
    <source>
        <dbReference type="EMBL" id="KAH8387882.1"/>
    </source>
</evidence>
<evidence type="ECO:0000256" key="2">
    <source>
        <dbReference type="ARBA" id="ARBA00012344"/>
    </source>
</evidence>
<dbReference type="Gene3D" id="3.10.490.10">
    <property type="entry name" value="Gamma-glutamyl cyclotransferase-like"/>
    <property type="match status" value="1"/>
</dbReference>
<dbReference type="Pfam" id="PF04752">
    <property type="entry name" value="ChaC"/>
    <property type="match status" value="1"/>
</dbReference>
<evidence type="ECO:0000256" key="5">
    <source>
        <dbReference type="ARBA" id="ARBA00045227"/>
    </source>
</evidence>
<accession>A0AAD4PSV9</accession>
<dbReference type="CDD" id="cd06661">
    <property type="entry name" value="GGCT_like"/>
    <property type="match status" value="1"/>
</dbReference>
<evidence type="ECO:0000256" key="1">
    <source>
        <dbReference type="ARBA" id="ARBA00009662"/>
    </source>
</evidence>
<keyword evidence="8" id="KW-1185">Reference proteome</keyword>
<evidence type="ECO:0000256" key="4">
    <source>
        <dbReference type="ARBA" id="ARBA00043195"/>
    </source>
</evidence>